<feature type="transmembrane region" description="Helical" evidence="1">
    <location>
        <begin position="35"/>
        <end position="56"/>
    </location>
</feature>
<name>X1K505_9ZZZZ</name>
<protein>
    <submittedName>
        <fullName evidence="2">Uncharacterized protein</fullName>
    </submittedName>
</protein>
<organism evidence="2">
    <name type="scientific">marine sediment metagenome</name>
    <dbReference type="NCBI Taxonomy" id="412755"/>
    <lineage>
        <taxon>unclassified sequences</taxon>
        <taxon>metagenomes</taxon>
        <taxon>ecological metagenomes</taxon>
    </lineage>
</organism>
<dbReference type="AlphaFoldDB" id="X1K505"/>
<gene>
    <name evidence="2" type="ORF">S06H3_02652</name>
</gene>
<accession>X1K505</accession>
<keyword evidence="1" id="KW-0472">Membrane</keyword>
<evidence type="ECO:0000313" key="2">
    <source>
        <dbReference type="EMBL" id="GAI02102.1"/>
    </source>
</evidence>
<evidence type="ECO:0000256" key="1">
    <source>
        <dbReference type="SAM" id="Phobius"/>
    </source>
</evidence>
<comment type="caution">
    <text evidence="2">The sequence shown here is derived from an EMBL/GenBank/DDBJ whole genome shotgun (WGS) entry which is preliminary data.</text>
</comment>
<keyword evidence="1" id="KW-1133">Transmembrane helix</keyword>
<keyword evidence="1" id="KW-0812">Transmembrane</keyword>
<sequence>MSLTPIIIPVTIDGLRYWTKFEKIFERIDPSMYPWQALTLGISLIGFVLGGIILLAGGGKR</sequence>
<proteinExistence type="predicted"/>
<reference evidence="2" key="1">
    <citation type="journal article" date="2014" name="Front. Microbiol.">
        <title>High frequency of phylogenetically diverse reductive dehalogenase-homologous genes in deep subseafloor sedimentary metagenomes.</title>
        <authorList>
            <person name="Kawai M."/>
            <person name="Futagami T."/>
            <person name="Toyoda A."/>
            <person name="Takaki Y."/>
            <person name="Nishi S."/>
            <person name="Hori S."/>
            <person name="Arai W."/>
            <person name="Tsubouchi T."/>
            <person name="Morono Y."/>
            <person name="Uchiyama I."/>
            <person name="Ito T."/>
            <person name="Fujiyama A."/>
            <person name="Inagaki F."/>
            <person name="Takami H."/>
        </authorList>
    </citation>
    <scope>NUCLEOTIDE SEQUENCE</scope>
    <source>
        <strain evidence="2">Expedition CK06-06</strain>
    </source>
</reference>
<dbReference type="EMBL" id="BARV01000792">
    <property type="protein sequence ID" value="GAI02102.1"/>
    <property type="molecule type" value="Genomic_DNA"/>
</dbReference>